<evidence type="ECO:0000256" key="4">
    <source>
        <dbReference type="ARBA" id="ARBA00022618"/>
    </source>
</evidence>
<dbReference type="GO" id="GO:0005829">
    <property type="term" value="C:cytosol"/>
    <property type="evidence" value="ECO:0007669"/>
    <property type="project" value="TreeGrafter"/>
</dbReference>
<dbReference type="AlphaFoldDB" id="A0A844QAX5"/>
<dbReference type="RefSeq" id="WP_156711331.1">
    <property type="nucleotide sequence ID" value="NZ_WPHG01000001.1"/>
</dbReference>
<comment type="caution">
    <text evidence="11">The sequence shown here is derived from an EMBL/GenBank/DDBJ whole genome shotgun (WGS) entry which is preliminary data.</text>
</comment>
<evidence type="ECO:0000313" key="12">
    <source>
        <dbReference type="Proteomes" id="UP000463224"/>
    </source>
</evidence>
<evidence type="ECO:0000256" key="8">
    <source>
        <dbReference type="ARBA" id="ARBA00026068"/>
    </source>
</evidence>
<dbReference type="PANTHER" id="PTHR34981:SF1">
    <property type="entry name" value="CELL DIVISION PROTEIN ZAPA"/>
    <property type="match status" value="1"/>
</dbReference>
<evidence type="ECO:0000256" key="2">
    <source>
        <dbReference type="ARBA" id="ARBA00015195"/>
    </source>
</evidence>
<keyword evidence="4 11" id="KW-0132">Cell division</keyword>
<evidence type="ECO:0000256" key="3">
    <source>
        <dbReference type="ARBA" id="ARBA00022490"/>
    </source>
</evidence>
<protein>
    <recommendedName>
        <fullName evidence="2">Cell division protein ZapA</fullName>
    </recommendedName>
    <alternativeName>
        <fullName evidence="9">Z ring-associated protein ZapA</fullName>
    </alternativeName>
</protein>
<feature type="coiled-coil region" evidence="10">
    <location>
        <begin position="63"/>
        <end position="122"/>
    </location>
</feature>
<dbReference type="Proteomes" id="UP000463224">
    <property type="component" value="Unassembled WGS sequence"/>
</dbReference>
<keyword evidence="10" id="KW-0175">Coiled coil</keyword>
<name>A0A844QAX5_9HYPH</name>
<dbReference type="GO" id="GO:0043093">
    <property type="term" value="P:FtsZ-dependent cytokinesis"/>
    <property type="evidence" value="ECO:0007669"/>
    <property type="project" value="TreeGrafter"/>
</dbReference>
<evidence type="ECO:0000256" key="6">
    <source>
        <dbReference type="ARBA" id="ARBA00023306"/>
    </source>
</evidence>
<dbReference type="EMBL" id="WPHG01000001">
    <property type="protein sequence ID" value="MVA96385.1"/>
    <property type="molecule type" value="Genomic_DNA"/>
</dbReference>
<keyword evidence="5" id="KW-0717">Septation</keyword>
<dbReference type="InterPro" id="IPR007838">
    <property type="entry name" value="Cell_div_ZapA-like"/>
</dbReference>
<dbReference type="GO" id="GO:0000917">
    <property type="term" value="P:division septum assembly"/>
    <property type="evidence" value="ECO:0007669"/>
    <property type="project" value="UniProtKB-KW"/>
</dbReference>
<keyword evidence="6" id="KW-0131">Cell cycle</keyword>
<comment type="subcellular location">
    <subcellularLocation>
        <location evidence="1">Cytoplasm</location>
    </subcellularLocation>
</comment>
<evidence type="ECO:0000256" key="5">
    <source>
        <dbReference type="ARBA" id="ARBA00023210"/>
    </source>
</evidence>
<dbReference type="InterPro" id="IPR042233">
    <property type="entry name" value="Cell_div_ZapA_N"/>
</dbReference>
<dbReference type="PANTHER" id="PTHR34981">
    <property type="entry name" value="CELL DIVISION PROTEIN ZAPA"/>
    <property type="match status" value="1"/>
</dbReference>
<evidence type="ECO:0000313" key="11">
    <source>
        <dbReference type="EMBL" id="MVA96385.1"/>
    </source>
</evidence>
<dbReference type="Gene3D" id="3.30.160.880">
    <property type="entry name" value="Cell division protein ZapA protomer, N-terminal domain"/>
    <property type="match status" value="1"/>
</dbReference>
<dbReference type="GO" id="GO:0000921">
    <property type="term" value="P:septin ring assembly"/>
    <property type="evidence" value="ECO:0007669"/>
    <property type="project" value="TreeGrafter"/>
</dbReference>
<evidence type="ECO:0000256" key="7">
    <source>
        <dbReference type="ARBA" id="ARBA00024910"/>
    </source>
</evidence>
<keyword evidence="12" id="KW-1185">Reference proteome</keyword>
<proteinExistence type="predicted"/>
<dbReference type="SUPFAM" id="SSF102829">
    <property type="entry name" value="Cell division protein ZapA-like"/>
    <property type="match status" value="1"/>
</dbReference>
<reference evidence="11 12" key="1">
    <citation type="submission" date="2019-12" db="EMBL/GenBank/DDBJ databases">
        <title>Nitratireductor arenosus sp. nov., Isolated from sea sand, Jeju island, South Korea.</title>
        <authorList>
            <person name="Kim W."/>
        </authorList>
    </citation>
    <scope>NUCLEOTIDE SEQUENCE [LARGE SCALE GENOMIC DNA]</scope>
    <source>
        <strain evidence="11 12">CAU 1489</strain>
    </source>
</reference>
<comment type="function">
    <text evidence="7">Activator of cell division through the inhibition of FtsZ GTPase activity, therefore promoting FtsZ assembly into bundles of protofilaments necessary for the formation of the division Z ring. It is recruited early at mid-cell but it is not essential for cell division.</text>
</comment>
<organism evidence="11 12">
    <name type="scientific">Nitratireductor arenosus</name>
    <dbReference type="NCBI Taxonomy" id="2682096"/>
    <lineage>
        <taxon>Bacteria</taxon>
        <taxon>Pseudomonadati</taxon>
        <taxon>Pseudomonadota</taxon>
        <taxon>Alphaproteobacteria</taxon>
        <taxon>Hyphomicrobiales</taxon>
        <taxon>Phyllobacteriaceae</taxon>
        <taxon>Nitratireductor</taxon>
    </lineage>
</organism>
<dbReference type="GO" id="GO:0032153">
    <property type="term" value="C:cell division site"/>
    <property type="evidence" value="ECO:0007669"/>
    <property type="project" value="TreeGrafter"/>
</dbReference>
<sequence>MAQVTVTIDGKSYRMACDEGQEEHLVELARRFDRYIGHLRGSFGEIGDHRLAVMAGIMVMDELSELQRRMKGLESEVGTLRKTRDDALVKADKNDAALIGTLAELAERIEALSARLSVKTKAEG</sequence>
<dbReference type="Pfam" id="PF05164">
    <property type="entry name" value="ZapA"/>
    <property type="match status" value="1"/>
</dbReference>
<evidence type="ECO:0000256" key="9">
    <source>
        <dbReference type="ARBA" id="ARBA00033158"/>
    </source>
</evidence>
<dbReference type="GO" id="GO:0030428">
    <property type="term" value="C:cell septum"/>
    <property type="evidence" value="ECO:0007669"/>
    <property type="project" value="TreeGrafter"/>
</dbReference>
<evidence type="ECO:0000256" key="10">
    <source>
        <dbReference type="SAM" id="Coils"/>
    </source>
</evidence>
<evidence type="ECO:0000256" key="1">
    <source>
        <dbReference type="ARBA" id="ARBA00004496"/>
    </source>
</evidence>
<gene>
    <name evidence="11" type="primary">zapA</name>
    <name evidence="11" type="ORF">GN330_03890</name>
</gene>
<keyword evidence="3" id="KW-0963">Cytoplasm</keyword>
<dbReference type="InterPro" id="IPR036192">
    <property type="entry name" value="Cell_div_ZapA-like_sf"/>
</dbReference>
<accession>A0A844QAX5</accession>
<comment type="subunit">
    <text evidence="8">Homodimer. Interacts with FtsZ.</text>
</comment>